<sequence length="38" mass="4813">MLTMLIYIKFYVATLKPHFNHHDKYKINIYLCRKYQYT</sequence>
<proteinExistence type="predicted"/>
<dbReference type="Proteomes" id="UP000004641">
    <property type="component" value="Unassembled WGS sequence"/>
</dbReference>
<reference evidence="1 2" key="1">
    <citation type="journal article" date="2011" name="Appl. Environ. Microbiol.">
        <title>Genome signatures of Escherichia coli O157:H7 isolates from the bovine host reservoir.</title>
        <authorList>
            <person name="Eppinger M."/>
            <person name="Mammel M.K."/>
            <person name="Leclerc J.E."/>
            <person name="Ravel J."/>
            <person name="Cebula T.A."/>
        </authorList>
    </citation>
    <scope>NUCLEOTIDE SEQUENCE [LARGE SCALE GENOMIC DNA]</scope>
    <source>
        <strain evidence="1 2">EC869</strain>
    </source>
</reference>
<dbReference type="EMBL" id="ABHU01000003">
    <property type="protein sequence ID" value="EDU92404.1"/>
    <property type="molecule type" value="Genomic_DNA"/>
</dbReference>
<accession>A0A0H3Q0N0</accession>
<name>A0A0H3Q0N0_ECO5C</name>
<dbReference type="BioCyc" id="ECOL478008-HMP:G76-485909-MONOMER"/>
<evidence type="ECO:0000313" key="1">
    <source>
        <dbReference type="EMBL" id="EDU92404.1"/>
    </source>
</evidence>
<gene>
    <name evidence="1" type="ORF">ECH7EC869_0458</name>
</gene>
<evidence type="ECO:0000313" key="2">
    <source>
        <dbReference type="Proteomes" id="UP000004641"/>
    </source>
</evidence>
<comment type="caution">
    <text evidence="1">The sequence shown here is derived from an EMBL/GenBank/DDBJ whole genome shotgun (WGS) entry which is preliminary data.</text>
</comment>
<protein>
    <submittedName>
        <fullName evidence="1">Uncharacterized protein</fullName>
    </submittedName>
</protein>
<organism evidence="1 2">
    <name type="scientific">Escherichia coli O157:H7 (strain EC869)</name>
    <dbReference type="NCBI Taxonomy" id="478008"/>
    <lineage>
        <taxon>Bacteria</taxon>
        <taxon>Pseudomonadati</taxon>
        <taxon>Pseudomonadota</taxon>
        <taxon>Gammaproteobacteria</taxon>
        <taxon>Enterobacterales</taxon>
        <taxon>Enterobacteriaceae</taxon>
        <taxon>Escherichia</taxon>
    </lineage>
</organism>
<dbReference type="AlphaFoldDB" id="A0A0H3Q0N0"/>